<keyword evidence="2" id="KW-0812">Transmembrane</keyword>
<dbReference type="AlphaFoldDB" id="A0AAV5A5G3"/>
<dbReference type="Pfam" id="PF20152">
    <property type="entry name" value="DUF6534"/>
    <property type="match status" value="1"/>
</dbReference>
<evidence type="ECO:0000313" key="6">
    <source>
        <dbReference type="Proteomes" id="UP001050691"/>
    </source>
</evidence>
<feature type="transmembrane region" description="Helical" evidence="2">
    <location>
        <begin position="149"/>
        <end position="173"/>
    </location>
</feature>
<feature type="transmembrane region" description="Helical" evidence="2">
    <location>
        <begin position="116"/>
        <end position="137"/>
    </location>
</feature>
<sequence length="308" mass="33621">MGDTLVLTMGVALIGTLVSAIPEGPLPSQNNGKFDTQFITRAPSHESEMLLRIGIFIVGVGHAPPVTHFTFHVLLPTAHILQIANFNNPKALQSAVWSFNFEVSVNFPELTWITKVGLGSAAACDLIIATGLCWYLYQSRTGYRKTDSLIVRLMVYTLNCGLLTGVCATMVIITCTVTAVLPCGLNSRQSLRGKLGYTPSTPSDLPSKFTVPSVPRMRASHNYGEATFETAYPRPPSPQPVLTVRVDTTTETSREYYKSEYHTTPQQETASFSSVQESITAVPSPSSLAPLMYNGNPRTDPWVNSKYP</sequence>
<evidence type="ECO:0000313" key="5">
    <source>
        <dbReference type="EMBL" id="GJJ08246.1"/>
    </source>
</evidence>
<feature type="compositionally biased region" description="Polar residues" evidence="1">
    <location>
        <begin position="262"/>
        <end position="278"/>
    </location>
</feature>
<dbReference type="PANTHER" id="PTHR40465">
    <property type="entry name" value="CHROMOSOME 1, WHOLE GENOME SHOTGUN SEQUENCE"/>
    <property type="match status" value="1"/>
</dbReference>
<comment type="caution">
    <text evidence="5">The sequence shown here is derived from an EMBL/GenBank/DDBJ whole genome shotgun (WGS) entry which is preliminary data.</text>
</comment>
<keyword evidence="2" id="KW-1133">Transmembrane helix</keyword>
<accession>A0AAV5A5G3</accession>
<evidence type="ECO:0000256" key="3">
    <source>
        <dbReference type="SAM" id="SignalP"/>
    </source>
</evidence>
<dbReference type="PANTHER" id="PTHR40465:SF1">
    <property type="entry name" value="DUF6534 DOMAIN-CONTAINING PROTEIN"/>
    <property type="match status" value="1"/>
</dbReference>
<keyword evidence="2" id="KW-0472">Membrane</keyword>
<evidence type="ECO:0000256" key="1">
    <source>
        <dbReference type="SAM" id="MobiDB-lite"/>
    </source>
</evidence>
<feature type="signal peptide" evidence="3">
    <location>
        <begin position="1"/>
        <end position="20"/>
    </location>
</feature>
<feature type="region of interest" description="Disordered" evidence="1">
    <location>
        <begin position="259"/>
        <end position="278"/>
    </location>
</feature>
<feature type="chain" id="PRO_5043764099" description="DUF6534 domain-containing protein" evidence="3">
    <location>
        <begin position="21"/>
        <end position="308"/>
    </location>
</feature>
<dbReference type="Proteomes" id="UP001050691">
    <property type="component" value="Unassembled WGS sequence"/>
</dbReference>
<keyword evidence="6" id="KW-1185">Reference proteome</keyword>
<feature type="region of interest" description="Disordered" evidence="1">
    <location>
        <begin position="284"/>
        <end position="308"/>
    </location>
</feature>
<proteinExistence type="predicted"/>
<dbReference type="EMBL" id="BPWL01000003">
    <property type="protein sequence ID" value="GJJ08246.1"/>
    <property type="molecule type" value="Genomic_DNA"/>
</dbReference>
<gene>
    <name evidence="5" type="ORF">Clacol_002455</name>
</gene>
<name>A0AAV5A5G3_9AGAM</name>
<dbReference type="InterPro" id="IPR045339">
    <property type="entry name" value="DUF6534"/>
</dbReference>
<keyword evidence="3" id="KW-0732">Signal</keyword>
<protein>
    <recommendedName>
        <fullName evidence="4">DUF6534 domain-containing protein</fullName>
    </recommendedName>
</protein>
<reference evidence="5" key="1">
    <citation type="submission" date="2021-10" db="EMBL/GenBank/DDBJ databases">
        <title>De novo Genome Assembly of Clathrus columnatus (Basidiomycota, Fungi) Using Illumina and Nanopore Sequence Data.</title>
        <authorList>
            <person name="Ogiso-Tanaka E."/>
            <person name="Itagaki H."/>
            <person name="Hosoya T."/>
            <person name="Hosaka K."/>
        </authorList>
    </citation>
    <scope>NUCLEOTIDE SEQUENCE</scope>
    <source>
        <strain evidence="5">MO-923</strain>
    </source>
</reference>
<evidence type="ECO:0000256" key="2">
    <source>
        <dbReference type="SAM" id="Phobius"/>
    </source>
</evidence>
<evidence type="ECO:0000259" key="4">
    <source>
        <dbReference type="Pfam" id="PF20152"/>
    </source>
</evidence>
<organism evidence="5 6">
    <name type="scientific">Clathrus columnatus</name>
    <dbReference type="NCBI Taxonomy" id="1419009"/>
    <lineage>
        <taxon>Eukaryota</taxon>
        <taxon>Fungi</taxon>
        <taxon>Dikarya</taxon>
        <taxon>Basidiomycota</taxon>
        <taxon>Agaricomycotina</taxon>
        <taxon>Agaricomycetes</taxon>
        <taxon>Phallomycetidae</taxon>
        <taxon>Phallales</taxon>
        <taxon>Clathraceae</taxon>
        <taxon>Clathrus</taxon>
    </lineage>
</organism>
<feature type="domain" description="DUF6534" evidence="4">
    <location>
        <begin position="121"/>
        <end position="174"/>
    </location>
</feature>